<gene>
    <name evidence="3" type="ORF">E5676_scaffold205G001350</name>
    <name evidence="2" type="ORF">E6C27_scaffold6G00650</name>
</gene>
<evidence type="ECO:0000313" key="3">
    <source>
        <dbReference type="EMBL" id="TYK24355.1"/>
    </source>
</evidence>
<dbReference type="AlphaFoldDB" id="A0A5D3DL54"/>
<feature type="domain" description="Integrase catalytic" evidence="1">
    <location>
        <begin position="386"/>
        <end position="499"/>
    </location>
</feature>
<accession>A0A5D3DL54</accession>
<proteinExistence type="predicted"/>
<evidence type="ECO:0000313" key="4">
    <source>
        <dbReference type="Proteomes" id="UP000321393"/>
    </source>
</evidence>
<dbReference type="InterPro" id="IPR012337">
    <property type="entry name" value="RNaseH-like_sf"/>
</dbReference>
<protein>
    <submittedName>
        <fullName evidence="3">Beta-galactosidase</fullName>
    </submittedName>
</protein>
<dbReference type="Gene3D" id="3.30.420.10">
    <property type="entry name" value="Ribonuclease H-like superfamily/Ribonuclease H"/>
    <property type="match status" value="1"/>
</dbReference>
<dbReference type="Proteomes" id="UP000321947">
    <property type="component" value="Unassembled WGS sequence"/>
</dbReference>
<dbReference type="InterPro" id="IPR001584">
    <property type="entry name" value="Integrase_cat-core"/>
</dbReference>
<dbReference type="InterPro" id="IPR036397">
    <property type="entry name" value="RNaseH_sf"/>
</dbReference>
<dbReference type="Pfam" id="PF13976">
    <property type="entry name" value="gag_pre-integrs"/>
    <property type="match status" value="1"/>
</dbReference>
<dbReference type="EMBL" id="SSTE01016577">
    <property type="protein sequence ID" value="KAA0041482.1"/>
    <property type="molecule type" value="Genomic_DNA"/>
</dbReference>
<reference evidence="4 5" key="1">
    <citation type="submission" date="2019-08" db="EMBL/GenBank/DDBJ databases">
        <title>Draft genome sequences of two oriental melons (Cucumis melo L. var makuwa).</title>
        <authorList>
            <person name="Kwon S.-Y."/>
        </authorList>
    </citation>
    <scope>NUCLEOTIDE SEQUENCE [LARGE SCALE GENOMIC DNA]</scope>
    <source>
        <strain evidence="5">cv. Chang Bougi</strain>
        <strain evidence="4">cv. SW 3</strain>
        <tissue evidence="3">Leaf</tissue>
    </source>
</reference>
<evidence type="ECO:0000313" key="2">
    <source>
        <dbReference type="EMBL" id="KAA0041482.1"/>
    </source>
</evidence>
<dbReference type="SUPFAM" id="SSF53098">
    <property type="entry name" value="Ribonuclease H-like"/>
    <property type="match status" value="1"/>
</dbReference>
<name>A0A5D3DL54_CUCMM</name>
<dbReference type="Proteomes" id="UP000321393">
    <property type="component" value="Unassembled WGS sequence"/>
</dbReference>
<dbReference type="Pfam" id="PF13650">
    <property type="entry name" value="Asp_protease_2"/>
    <property type="match status" value="1"/>
</dbReference>
<dbReference type="InterPro" id="IPR021109">
    <property type="entry name" value="Peptidase_aspartic_dom_sf"/>
</dbReference>
<dbReference type="GO" id="GO:0003676">
    <property type="term" value="F:nucleic acid binding"/>
    <property type="evidence" value="ECO:0007669"/>
    <property type="project" value="InterPro"/>
</dbReference>
<comment type="caution">
    <text evidence="3">The sequence shown here is derived from an EMBL/GenBank/DDBJ whole genome shotgun (WGS) entry which is preliminary data.</text>
</comment>
<dbReference type="OrthoDB" id="3257332at2759"/>
<dbReference type="GO" id="GO:0015074">
    <property type="term" value="P:DNA integration"/>
    <property type="evidence" value="ECO:0007669"/>
    <property type="project" value="InterPro"/>
</dbReference>
<dbReference type="InterPro" id="IPR025724">
    <property type="entry name" value="GAG-pre-integrase_dom"/>
</dbReference>
<dbReference type="EMBL" id="SSTD01003946">
    <property type="protein sequence ID" value="TYK24355.1"/>
    <property type="molecule type" value="Genomic_DNA"/>
</dbReference>
<dbReference type="PANTHER" id="PTHR42648">
    <property type="entry name" value="TRANSPOSASE, PUTATIVE-RELATED"/>
    <property type="match status" value="1"/>
</dbReference>
<dbReference type="InterPro" id="IPR039537">
    <property type="entry name" value="Retrotran_Ty1/copia-like"/>
</dbReference>
<dbReference type="PANTHER" id="PTHR42648:SF22">
    <property type="entry name" value="REVERSE TRANSCRIPTASE TY1_COPIA-TYPE DOMAIN-CONTAINING PROTEIN"/>
    <property type="match status" value="1"/>
</dbReference>
<dbReference type="Gene3D" id="2.40.70.10">
    <property type="entry name" value="Acid Proteases"/>
    <property type="match status" value="1"/>
</dbReference>
<dbReference type="CDD" id="cd00303">
    <property type="entry name" value="retropepsin_like"/>
    <property type="match status" value="1"/>
</dbReference>
<sequence>MRTITLREVATGDNRREGPTKRLSDAEFQARREKGLCFRCGEKYFAGHRCKSKEHKELRMLVVREGGEELEIVEEEFFDAETEMKQVEVQNVENLNIELSLNSVVGLTNPGIMKVKGRVGEEEVVILIDCGATHNFIAEKLVTKLGLTLQETPNYGVILGSGTAVKGKGVCRDVEVQLEGWKVVIKGDPSLTKTRVSLKNLMKSWGADDQGFLVECRTIECGLLEEHEQDRGQGREDEEAIGPLSYLRIIGGIRRNMKPMRGKQVAGKVVAMKPIPRRHVGDGKKARRMGTRKGDPHLERMIDTIRHNKGLYLLDDDASSSTISRTSLLSSYFTTFEKDLILWHFHLGHPNFKYMKYLFPHLFFKVDVSSLSCDVCIQAKHHQVSFPSQPCKPTRSFTLVHSDVWRPSKDTTSSGKRWFVTFTDDHTRLTWVFLISEKFKVTSIFWDFHHTIETQFDSKIAILQSDNGREFQNHSLNEFLSSKDIVYQSSCACAPNKMG</sequence>
<dbReference type="PROSITE" id="PS50994">
    <property type="entry name" value="INTEGRASE"/>
    <property type="match status" value="1"/>
</dbReference>
<evidence type="ECO:0000259" key="1">
    <source>
        <dbReference type="PROSITE" id="PS50994"/>
    </source>
</evidence>
<organism evidence="3 5">
    <name type="scientific">Cucumis melo var. makuwa</name>
    <name type="common">Oriental melon</name>
    <dbReference type="NCBI Taxonomy" id="1194695"/>
    <lineage>
        <taxon>Eukaryota</taxon>
        <taxon>Viridiplantae</taxon>
        <taxon>Streptophyta</taxon>
        <taxon>Embryophyta</taxon>
        <taxon>Tracheophyta</taxon>
        <taxon>Spermatophyta</taxon>
        <taxon>Magnoliopsida</taxon>
        <taxon>eudicotyledons</taxon>
        <taxon>Gunneridae</taxon>
        <taxon>Pentapetalae</taxon>
        <taxon>rosids</taxon>
        <taxon>fabids</taxon>
        <taxon>Cucurbitales</taxon>
        <taxon>Cucurbitaceae</taxon>
        <taxon>Benincaseae</taxon>
        <taxon>Cucumis</taxon>
    </lineage>
</organism>
<evidence type="ECO:0000313" key="5">
    <source>
        <dbReference type="Proteomes" id="UP000321947"/>
    </source>
</evidence>